<evidence type="ECO:0000313" key="2">
    <source>
        <dbReference type="EMBL" id="WPH04370.1"/>
    </source>
</evidence>
<protein>
    <recommendedName>
        <fullName evidence="1">C2H2-type domain-containing protein</fullName>
    </recommendedName>
</protein>
<gene>
    <name evidence="2" type="ORF">R9X50_00726000</name>
</gene>
<evidence type="ECO:0000313" key="3">
    <source>
        <dbReference type="Proteomes" id="UP001303373"/>
    </source>
</evidence>
<sequence length="205" mass="23513">MKAIRELAVAETKACFRKQQPIADIDIQLGETPIELEHVIPQRAQALFSKERCRAIGALFTFATDDPAEQCKRRSEAISAVAALSLRQEWRVPQVCRPKEEIHRASDKGQDTESETRSKANLVKFSFECLPTQCIFCLGQENLLLELRTKEFHSRSDLKKHFHRKHLRHYSDGLPIECPHPLCDETLSHKMHLQNHAATIHKTLT</sequence>
<dbReference type="Proteomes" id="UP001303373">
    <property type="component" value="Chromosome 12"/>
</dbReference>
<proteinExistence type="predicted"/>
<keyword evidence="3" id="KW-1185">Reference proteome</keyword>
<accession>A0AAQ3MB35</accession>
<reference evidence="2 3" key="1">
    <citation type="submission" date="2023-11" db="EMBL/GenBank/DDBJ databases">
        <title>An acidophilic fungus is an integral part of prey digestion in a carnivorous sundew plant.</title>
        <authorList>
            <person name="Tsai I.J."/>
        </authorList>
    </citation>
    <scope>NUCLEOTIDE SEQUENCE [LARGE SCALE GENOMIC DNA]</scope>
    <source>
        <strain evidence="2">169a</strain>
    </source>
</reference>
<evidence type="ECO:0000259" key="1">
    <source>
        <dbReference type="PROSITE" id="PS00028"/>
    </source>
</evidence>
<dbReference type="EMBL" id="CP138591">
    <property type="protein sequence ID" value="WPH04370.1"/>
    <property type="molecule type" value="Genomic_DNA"/>
</dbReference>
<feature type="domain" description="C2H2-type" evidence="1">
    <location>
        <begin position="178"/>
        <end position="201"/>
    </location>
</feature>
<name>A0AAQ3MB35_9PEZI</name>
<dbReference type="InterPro" id="IPR013087">
    <property type="entry name" value="Znf_C2H2_type"/>
</dbReference>
<dbReference type="AlphaFoldDB" id="A0AAQ3MB35"/>
<dbReference type="PROSITE" id="PS00028">
    <property type="entry name" value="ZINC_FINGER_C2H2_1"/>
    <property type="match status" value="1"/>
</dbReference>
<organism evidence="2 3">
    <name type="scientific">Acrodontium crateriforme</name>
    <dbReference type="NCBI Taxonomy" id="150365"/>
    <lineage>
        <taxon>Eukaryota</taxon>
        <taxon>Fungi</taxon>
        <taxon>Dikarya</taxon>
        <taxon>Ascomycota</taxon>
        <taxon>Pezizomycotina</taxon>
        <taxon>Dothideomycetes</taxon>
        <taxon>Dothideomycetidae</taxon>
        <taxon>Mycosphaerellales</taxon>
        <taxon>Teratosphaeriaceae</taxon>
        <taxon>Acrodontium</taxon>
    </lineage>
</organism>